<protein>
    <recommendedName>
        <fullName evidence="3">HEPN domain-containing protein</fullName>
    </recommendedName>
</protein>
<evidence type="ECO:0000313" key="1">
    <source>
        <dbReference type="EMBL" id="MDP4536687.1"/>
    </source>
</evidence>
<evidence type="ECO:0000313" key="2">
    <source>
        <dbReference type="Proteomes" id="UP001231616"/>
    </source>
</evidence>
<accession>A0ABT9H051</accession>
<gene>
    <name evidence="1" type="ORF">Q3O60_10840</name>
</gene>
<sequence length="168" mass="19089">MQLTSLGQFDIPSMFEQSRSLISGAKIIIDSEGINDSGETKWPTTPVILSCSLAIEICIKILLINETRKAVVGHNIHDLFQKIGMATKESVTSHFLTQNPAYRESELLHQLSEHESIFVNWRYAYESQSDISCSPSFLFAFAYCLNTYIESKFKFERNQNGWLKSPIS</sequence>
<comment type="caution">
    <text evidence="1">The sequence shown here is derived from an EMBL/GenBank/DDBJ whole genome shotgun (WGS) entry which is preliminary data.</text>
</comment>
<evidence type="ECO:0008006" key="3">
    <source>
        <dbReference type="Google" id="ProtNLM"/>
    </source>
</evidence>
<keyword evidence="2" id="KW-1185">Reference proteome</keyword>
<proteinExistence type="predicted"/>
<dbReference type="EMBL" id="JAUZVZ010000014">
    <property type="protein sequence ID" value="MDP4536687.1"/>
    <property type="molecule type" value="Genomic_DNA"/>
</dbReference>
<dbReference type="RefSeq" id="WP_305893953.1">
    <property type="nucleotide sequence ID" value="NZ_JAUZVZ010000014.1"/>
</dbReference>
<organism evidence="1 2">
    <name type="scientific">Alkalimonas collagenimarina</name>
    <dbReference type="NCBI Taxonomy" id="400390"/>
    <lineage>
        <taxon>Bacteria</taxon>
        <taxon>Pseudomonadati</taxon>
        <taxon>Pseudomonadota</taxon>
        <taxon>Gammaproteobacteria</taxon>
        <taxon>Alkalimonas</taxon>
    </lineage>
</organism>
<name>A0ABT9H051_9GAMM</name>
<reference evidence="1 2" key="1">
    <citation type="submission" date="2023-08" db="EMBL/GenBank/DDBJ databases">
        <authorList>
            <person name="Joshi A."/>
            <person name="Thite S."/>
        </authorList>
    </citation>
    <scope>NUCLEOTIDE SEQUENCE [LARGE SCALE GENOMIC DNA]</scope>
    <source>
        <strain evidence="1 2">AC40</strain>
    </source>
</reference>
<dbReference type="Proteomes" id="UP001231616">
    <property type="component" value="Unassembled WGS sequence"/>
</dbReference>